<protein>
    <recommendedName>
        <fullName evidence="5">Restriction of telomere capping protein 4</fullName>
    </recommendedName>
</protein>
<organism evidence="10 11">
    <name type="scientific">Coprinellus micaceus</name>
    <name type="common">Glistening ink-cap mushroom</name>
    <name type="synonym">Coprinus micaceus</name>
    <dbReference type="NCBI Taxonomy" id="71717"/>
    <lineage>
        <taxon>Eukaryota</taxon>
        <taxon>Fungi</taxon>
        <taxon>Dikarya</taxon>
        <taxon>Basidiomycota</taxon>
        <taxon>Agaricomycotina</taxon>
        <taxon>Agaricomycetes</taxon>
        <taxon>Agaricomycetidae</taxon>
        <taxon>Agaricales</taxon>
        <taxon>Agaricineae</taxon>
        <taxon>Psathyrellaceae</taxon>
        <taxon>Coprinellus</taxon>
    </lineage>
</organism>
<dbReference type="STRING" id="71717.A0A4Y7TJI1"/>
<dbReference type="PANTHER" id="PTHR41391:SF1">
    <property type="entry name" value="RESTRICTION OF TELOMERE CAPPING PROTEIN 4"/>
    <property type="match status" value="1"/>
</dbReference>
<dbReference type="Proteomes" id="UP000298030">
    <property type="component" value="Unassembled WGS sequence"/>
</dbReference>
<dbReference type="GO" id="GO:0005634">
    <property type="term" value="C:nucleus"/>
    <property type="evidence" value="ECO:0007669"/>
    <property type="project" value="UniProtKB-SubCell"/>
</dbReference>
<evidence type="ECO:0000256" key="3">
    <source>
        <dbReference type="ARBA" id="ARBA00004496"/>
    </source>
</evidence>
<keyword evidence="11" id="KW-1185">Reference proteome</keyword>
<sequence>MTLLRIYKASTRPDLAYLRGAICQSCTSCYHTLTYSRGYGPENYDLVAALIDSFYERRGGRPPLPAPFTSLSYTPQQIPSTIQGVPLPLGTFRQPPGLTQHYSPAPMQAFYPQMQSFSQPNPLPANPYPNSQRPANRGGQKSPTKPNVLCKRCAAIGKNQKANTSGCLDVLCQTCCQITAMDAYKAGNYRRQCPISTHRIPEPSTHSQGPSPTALGSSFHPAATAANHSQHPTVVATSQSALAVPAPPASASQSGEDVQAAEPSAQEKKKKKKEPLKTPCDPLWLANAMHAAEETQIVRSRKEQQEEMTEIQRCTVSIVFYHPQADGEEVLLKWTVRDTWPHGQLKNNTMLMQELSPTSIVDIYEGQDVWRTYSTEDIIDLQGGRDLIMRVRVSLTQPLKLDDCRHIEKYMESYDHHQRRHQLKRKGEQMVSPLGKFAKHTPKRLPSPPGYDSEIEIVTPTPSIPIRPAPHPSLSGGVSRREGGDARKESGTGGGRSNQRRASGDKVKFSGVTLNTVTSIQATGKGATVSFPRDFAVCDLKYGLLVELPYAQQCALTEKDMFPVIFQGIKYVKSTVQTHRAILLDKEPWVSALVDKYDGFGCTNDGVYAKFSQEYKTIKKKQRVGDAAQTDEDEDGDEDAGLSGEDGNSTLQDNRGSGGDSSGGGKSHHDGNGGSGSDAAGVKADQSGGPVVSAVSTDGICTKTCTCQGGRRKVSGPMHKVCPFCGEELPDLRSGSLEAKLEQLIEEAELDPTPENPHAMLLPFTRFISFCAQHLHEGKGLETARREGWPLEPDFDALPQRVRNLKPELEAILEDPDSSTFFVLAKNSRKSGGSGVLRTFQTFGKQGAAYYGQKGFAVLADTLRAVFPQGSIPHGITASLDYWGLVEEVLIPEAAILLIMQDKNVSEEKAREIHEDSRSFGVMQHSVDDEGH</sequence>
<feature type="compositionally biased region" description="Low complexity" evidence="8">
    <location>
        <begin position="238"/>
        <end position="254"/>
    </location>
</feature>
<dbReference type="Pfam" id="PF14474">
    <property type="entry name" value="RTC4"/>
    <property type="match status" value="1"/>
</dbReference>
<feature type="region of interest" description="Disordered" evidence="8">
    <location>
        <begin position="621"/>
        <end position="693"/>
    </location>
</feature>
<keyword evidence="7" id="KW-0539">Nucleus</keyword>
<feature type="compositionally biased region" description="Polar residues" evidence="8">
    <location>
        <begin position="226"/>
        <end position="237"/>
    </location>
</feature>
<feature type="domain" description="Restriction of telomere capping protein 4 C-terminal" evidence="9">
    <location>
        <begin position="812"/>
        <end position="930"/>
    </location>
</feature>
<feature type="region of interest" description="Disordered" evidence="8">
    <location>
        <begin position="461"/>
        <end position="507"/>
    </location>
</feature>
<evidence type="ECO:0000256" key="6">
    <source>
        <dbReference type="ARBA" id="ARBA00022490"/>
    </source>
</evidence>
<evidence type="ECO:0000313" key="11">
    <source>
        <dbReference type="Proteomes" id="UP000298030"/>
    </source>
</evidence>
<proteinExistence type="inferred from homology"/>
<evidence type="ECO:0000256" key="7">
    <source>
        <dbReference type="ARBA" id="ARBA00023242"/>
    </source>
</evidence>
<dbReference type="GO" id="GO:0005737">
    <property type="term" value="C:cytoplasm"/>
    <property type="evidence" value="ECO:0007669"/>
    <property type="project" value="UniProtKB-SubCell"/>
</dbReference>
<feature type="region of interest" description="Disordered" evidence="8">
    <location>
        <begin position="115"/>
        <end position="145"/>
    </location>
</feature>
<feature type="compositionally biased region" description="Polar residues" evidence="8">
    <location>
        <begin position="204"/>
        <end position="216"/>
    </location>
</feature>
<evidence type="ECO:0000256" key="8">
    <source>
        <dbReference type="SAM" id="MobiDB-lite"/>
    </source>
</evidence>
<dbReference type="SMART" id="SM01312">
    <property type="entry name" value="RTC4"/>
    <property type="match status" value="1"/>
</dbReference>
<dbReference type="AlphaFoldDB" id="A0A4Y7TJI1"/>
<reference evidence="10 11" key="1">
    <citation type="journal article" date="2019" name="Nat. Ecol. Evol.">
        <title>Megaphylogeny resolves global patterns of mushroom evolution.</title>
        <authorList>
            <person name="Varga T."/>
            <person name="Krizsan K."/>
            <person name="Foldi C."/>
            <person name="Dima B."/>
            <person name="Sanchez-Garcia M."/>
            <person name="Sanchez-Ramirez S."/>
            <person name="Szollosi G.J."/>
            <person name="Szarkandi J.G."/>
            <person name="Papp V."/>
            <person name="Albert L."/>
            <person name="Andreopoulos W."/>
            <person name="Angelini C."/>
            <person name="Antonin V."/>
            <person name="Barry K.W."/>
            <person name="Bougher N.L."/>
            <person name="Buchanan P."/>
            <person name="Buyck B."/>
            <person name="Bense V."/>
            <person name="Catcheside P."/>
            <person name="Chovatia M."/>
            <person name="Cooper J."/>
            <person name="Damon W."/>
            <person name="Desjardin D."/>
            <person name="Finy P."/>
            <person name="Geml J."/>
            <person name="Haridas S."/>
            <person name="Hughes K."/>
            <person name="Justo A."/>
            <person name="Karasinski D."/>
            <person name="Kautmanova I."/>
            <person name="Kiss B."/>
            <person name="Kocsube S."/>
            <person name="Kotiranta H."/>
            <person name="LaButti K.M."/>
            <person name="Lechner B.E."/>
            <person name="Liimatainen K."/>
            <person name="Lipzen A."/>
            <person name="Lukacs Z."/>
            <person name="Mihaltcheva S."/>
            <person name="Morgado L.N."/>
            <person name="Niskanen T."/>
            <person name="Noordeloos M.E."/>
            <person name="Ohm R.A."/>
            <person name="Ortiz-Santana B."/>
            <person name="Ovrebo C."/>
            <person name="Racz N."/>
            <person name="Riley R."/>
            <person name="Savchenko A."/>
            <person name="Shiryaev A."/>
            <person name="Soop K."/>
            <person name="Spirin V."/>
            <person name="Szebenyi C."/>
            <person name="Tomsovsky M."/>
            <person name="Tulloss R.E."/>
            <person name="Uehling J."/>
            <person name="Grigoriev I.V."/>
            <person name="Vagvolgyi C."/>
            <person name="Papp T."/>
            <person name="Martin F.M."/>
            <person name="Miettinen O."/>
            <person name="Hibbett D.S."/>
            <person name="Nagy L.G."/>
        </authorList>
    </citation>
    <scope>NUCLEOTIDE SEQUENCE [LARGE SCALE GENOMIC DNA]</scope>
    <source>
        <strain evidence="10 11">FP101781</strain>
    </source>
</reference>
<evidence type="ECO:0000259" key="9">
    <source>
        <dbReference type="SMART" id="SM01312"/>
    </source>
</evidence>
<name>A0A4Y7TJI1_COPMI</name>
<feature type="compositionally biased region" description="Basic and acidic residues" evidence="8">
    <location>
        <begin position="479"/>
        <end position="490"/>
    </location>
</feature>
<gene>
    <name evidence="10" type="ORF">FA13DRAFT_1789462</name>
</gene>
<feature type="compositionally biased region" description="Pro residues" evidence="8">
    <location>
        <begin position="462"/>
        <end position="471"/>
    </location>
</feature>
<evidence type="ECO:0000256" key="2">
    <source>
        <dbReference type="ARBA" id="ARBA00004123"/>
    </source>
</evidence>
<evidence type="ECO:0000256" key="5">
    <source>
        <dbReference type="ARBA" id="ARBA00015162"/>
    </source>
</evidence>
<accession>A0A4Y7TJI1</accession>
<comment type="similarity">
    <text evidence="4">Belongs to the RTC4 family.</text>
</comment>
<dbReference type="PANTHER" id="PTHR41391">
    <property type="entry name" value="RESTRICTION OF TELOMERE CAPPING PROTEIN 4"/>
    <property type="match status" value="1"/>
</dbReference>
<dbReference type="InterPro" id="IPR039024">
    <property type="entry name" value="RTC4"/>
</dbReference>
<dbReference type="EMBL" id="QPFP01000010">
    <property type="protein sequence ID" value="TEB34343.1"/>
    <property type="molecule type" value="Genomic_DNA"/>
</dbReference>
<dbReference type="OrthoDB" id="128308at2759"/>
<evidence type="ECO:0000313" key="10">
    <source>
        <dbReference type="EMBL" id="TEB34343.1"/>
    </source>
</evidence>
<feature type="compositionally biased region" description="Polar residues" evidence="8">
    <location>
        <begin position="128"/>
        <end position="145"/>
    </location>
</feature>
<feature type="compositionally biased region" description="Acidic residues" evidence="8">
    <location>
        <begin position="629"/>
        <end position="640"/>
    </location>
</feature>
<dbReference type="InterPro" id="IPR028094">
    <property type="entry name" value="RTC4_C"/>
</dbReference>
<comment type="caution">
    <text evidence="10">The sequence shown here is derived from an EMBL/GenBank/DDBJ whole genome shotgun (WGS) entry which is preliminary data.</text>
</comment>
<comment type="subcellular location">
    <subcellularLocation>
        <location evidence="3">Cytoplasm</location>
    </subcellularLocation>
    <subcellularLocation>
        <location evidence="2">Nucleus</location>
    </subcellularLocation>
</comment>
<feature type="region of interest" description="Disordered" evidence="8">
    <location>
        <begin position="197"/>
        <end position="280"/>
    </location>
</feature>
<evidence type="ECO:0000256" key="1">
    <source>
        <dbReference type="ARBA" id="ARBA00002738"/>
    </source>
</evidence>
<comment type="function">
    <text evidence="1">May be involved in a process influencing telomere capping.</text>
</comment>
<keyword evidence="6" id="KW-0963">Cytoplasm</keyword>
<evidence type="ECO:0000256" key="4">
    <source>
        <dbReference type="ARBA" id="ARBA00009461"/>
    </source>
</evidence>
<feature type="compositionally biased region" description="Gly residues" evidence="8">
    <location>
        <begin position="656"/>
        <end position="665"/>
    </location>
</feature>